<dbReference type="Proteomes" id="UP000000657">
    <property type="component" value="Chromosome"/>
</dbReference>
<protein>
    <submittedName>
        <fullName evidence="1">Uncharacterized protein</fullName>
    </submittedName>
</protein>
<proteinExistence type="predicted"/>
<evidence type="ECO:0000313" key="1">
    <source>
        <dbReference type="EMBL" id="CAJ64832.1"/>
    </source>
</evidence>
<dbReference type="STRING" id="326424.FRAAL6209"/>
<keyword evidence="2" id="KW-1185">Reference proteome</keyword>
<name>Q0RCJ2_FRAAA</name>
<organism evidence="1 2">
    <name type="scientific">Frankia alni (strain DSM 45986 / CECT 9034 / ACN14a)</name>
    <dbReference type="NCBI Taxonomy" id="326424"/>
    <lineage>
        <taxon>Bacteria</taxon>
        <taxon>Bacillati</taxon>
        <taxon>Actinomycetota</taxon>
        <taxon>Actinomycetes</taxon>
        <taxon>Frankiales</taxon>
        <taxon>Frankiaceae</taxon>
        <taxon>Frankia</taxon>
    </lineage>
</organism>
<sequence length="116" mass="12517">MPCRVSPCLTRRRPWHLLACSGIPRGTGGTGGAPPASAGAARRVPARPAAVRSGSLRPRFHPSLRVKAFTSKPGLFEMTWAPDGRALWTYGDPLPGRGTDPHVIWLRVGTHDIFRG</sequence>
<accession>Q0RCJ2</accession>
<dbReference type="HOGENOM" id="CLU_168886_0_0_11"/>
<dbReference type="EMBL" id="CT573213">
    <property type="protein sequence ID" value="CAJ64832.1"/>
    <property type="molecule type" value="Genomic_DNA"/>
</dbReference>
<dbReference type="AlphaFoldDB" id="Q0RCJ2"/>
<gene>
    <name evidence="1" type="ordered locus">FRAAL6209</name>
</gene>
<evidence type="ECO:0000313" key="2">
    <source>
        <dbReference type="Proteomes" id="UP000000657"/>
    </source>
</evidence>
<dbReference type="KEGG" id="fal:FRAAL6209"/>
<reference evidence="1 2" key="1">
    <citation type="journal article" date="2007" name="Genome Res.">
        <title>Genome characteristics of facultatively symbiotic Frankia sp. strains reflect host range and host plant biogeography.</title>
        <authorList>
            <person name="Normand P."/>
            <person name="Lapierre P."/>
            <person name="Tisa L.S."/>
            <person name="Gogarten J.P."/>
            <person name="Alloisio N."/>
            <person name="Bagnarol E."/>
            <person name="Bassi C.A."/>
            <person name="Berry A.M."/>
            <person name="Bickhart D.M."/>
            <person name="Choisne N."/>
            <person name="Couloux A."/>
            <person name="Cournoyer B."/>
            <person name="Cruveiller S."/>
            <person name="Daubin V."/>
            <person name="Demange N."/>
            <person name="Francino M.P."/>
            <person name="Goltsman E."/>
            <person name="Huang Y."/>
            <person name="Kopp O.R."/>
            <person name="Labarre L."/>
            <person name="Lapidus A."/>
            <person name="Lavire C."/>
            <person name="Marechal J."/>
            <person name="Martinez M."/>
            <person name="Mastronunzio J.E."/>
            <person name="Mullin B.C."/>
            <person name="Niemann J."/>
            <person name="Pujic P."/>
            <person name="Rawnsley T."/>
            <person name="Rouy Z."/>
            <person name="Schenowitz C."/>
            <person name="Sellstedt A."/>
            <person name="Tavares F."/>
            <person name="Tomkins J.P."/>
            <person name="Vallenet D."/>
            <person name="Valverde C."/>
            <person name="Wall L.G."/>
            <person name="Wang Y."/>
            <person name="Medigue C."/>
            <person name="Benson D.R."/>
        </authorList>
    </citation>
    <scope>NUCLEOTIDE SEQUENCE [LARGE SCALE GENOMIC DNA]</scope>
    <source>
        <strain evidence="2">DSM 45986 / CECT 9034 / ACN14a</strain>
    </source>
</reference>